<dbReference type="InterPro" id="IPR015443">
    <property type="entry name" value="Aldose_1-epimerase"/>
</dbReference>
<evidence type="ECO:0000256" key="4">
    <source>
        <dbReference type="ARBA" id="ARBA00023277"/>
    </source>
</evidence>
<name>A0ABZ1L1D2_9ACTN</name>
<feature type="region of interest" description="Disordered" evidence="6">
    <location>
        <begin position="321"/>
        <end position="362"/>
    </location>
</feature>
<evidence type="ECO:0000256" key="5">
    <source>
        <dbReference type="PIRNR" id="PIRNR005096"/>
    </source>
</evidence>
<evidence type="ECO:0000313" key="7">
    <source>
        <dbReference type="EMBL" id="WTR68325.1"/>
    </source>
</evidence>
<dbReference type="EMBL" id="CP108188">
    <property type="protein sequence ID" value="WTR68325.1"/>
    <property type="molecule type" value="Genomic_DNA"/>
</dbReference>
<evidence type="ECO:0000256" key="1">
    <source>
        <dbReference type="ARBA" id="ARBA00005028"/>
    </source>
</evidence>
<dbReference type="EC" id="5.1.3.3" evidence="5"/>
<evidence type="ECO:0000313" key="8">
    <source>
        <dbReference type="Proteomes" id="UP001622594"/>
    </source>
</evidence>
<dbReference type="CDD" id="cd09019">
    <property type="entry name" value="galactose_mutarotase_like"/>
    <property type="match status" value="1"/>
</dbReference>
<dbReference type="Proteomes" id="UP001622594">
    <property type="component" value="Chromosome"/>
</dbReference>
<comment type="pathway">
    <text evidence="1 5">Carbohydrate metabolism; hexose metabolism.</text>
</comment>
<dbReference type="InterPro" id="IPR047215">
    <property type="entry name" value="Galactose_mutarotase-like"/>
</dbReference>
<evidence type="ECO:0000256" key="3">
    <source>
        <dbReference type="ARBA" id="ARBA00023235"/>
    </source>
</evidence>
<accession>A0ABZ1L1D2</accession>
<dbReference type="RefSeq" id="WP_406333325.1">
    <property type="nucleotide sequence ID" value="NZ_CP108188.1"/>
</dbReference>
<keyword evidence="8" id="KW-1185">Reference proteome</keyword>
<dbReference type="SUPFAM" id="SSF74650">
    <property type="entry name" value="Galactose mutarotase-like"/>
    <property type="match status" value="1"/>
</dbReference>
<comment type="similarity">
    <text evidence="2 5">Belongs to the aldose epimerase family.</text>
</comment>
<reference evidence="7 8" key="1">
    <citation type="submission" date="2022-10" db="EMBL/GenBank/DDBJ databases">
        <title>The complete genomes of actinobacterial strains from the NBC collection.</title>
        <authorList>
            <person name="Joergensen T.S."/>
            <person name="Alvarez Arevalo M."/>
            <person name="Sterndorff E.B."/>
            <person name="Faurdal D."/>
            <person name="Vuksanovic O."/>
            <person name="Mourched A.-S."/>
            <person name="Charusanti P."/>
            <person name="Shaw S."/>
            <person name="Blin K."/>
            <person name="Weber T."/>
        </authorList>
    </citation>
    <scope>NUCLEOTIDE SEQUENCE [LARGE SCALE GENOMIC DNA]</scope>
    <source>
        <strain evidence="7 8">NBC_00123</strain>
    </source>
</reference>
<gene>
    <name evidence="7" type="ORF">OG814_03140</name>
</gene>
<dbReference type="Pfam" id="PF01263">
    <property type="entry name" value="Aldose_epim"/>
    <property type="match status" value="1"/>
</dbReference>
<evidence type="ECO:0000256" key="6">
    <source>
        <dbReference type="SAM" id="MobiDB-lite"/>
    </source>
</evidence>
<proteinExistence type="inferred from homology"/>
<sequence length="362" mass="38992">MPRPTVRNRPFGTTPTGEEVTLWRLESPSGSYAEILTYGGILHALGVPDATGRLGNVVLSLPSIDQYTEKSPYLGALIGRYANRIAQGRFTLDGTEHAIPVNDRGHALHGGPEGFDARVWEAAAHTDGDTAVLRLRLLSPDGDMGFPGTLDVTATYSLDAHGTLALDCTATTDRPTVVSLSNHAYFNLAADGGDVLDHTLRVDGDDYLPVDPEGIPLGPATAVKGTPFDLTAPRLLRLGVQADDDEIRGAGGYDHCWVLSRGETGEPRRAARLASADGGRVMEVWTTAPGLQVYTANQLDGTLSDPDGRPLRRHGAVCLETQHLPDAPNRPEYPSPVLRPGETDRRRTEFRFPRPEAPDSVR</sequence>
<dbReference type="InterPro" id="IPR008183">
    <property type="entry name" value="Aldose_1/G6P_1-epimerase"/>
</dbReference>
<protein>
    <recommendedName>
        <fullName evidence="5">Aldose 1-epimerase</fullName>
        <ecNumber evidence="5">5.1.3.3</ecNumber>
    </recommendedName>
</protein>
<keyword evidence="3 5" id="KW-0413">Isomerase</keyword>
<dbReference type="NCBIfam" id="NF008277">
    <property type="entry name" value="PRK11055.1"/>
    <property type="match status" value="1"/>
</dbReference>
<feature type="compositionally biased region" description="Basic and acidic residues" evidence="6">
    <location>
        <begin position="341"/>
        <end position="362"/>
    </location>
</feature>
<organism evidence="7 8">
    <name type="scientific">Streptomyces zaomyceticus</name>
    <dbReference type="NCBI Taxonomy" id="68286"/>
    <lineage>
        <taxon>Bacteria</taxon>
        <taxon>Bacillati</taxon>
        <taxon>Actinomycetota</taxon>
        <taxon>Actinomycetes</taxon>
        <taxon>Kitasatosporales</taxon>
        <taxon>Streptomycetaceae</taxon>
        <taxon>Streptomyces</taxon>
    </lineage>
</organism>
<dbReference type="InterPro" id="IPR014718">
    <property type="entry name" value="GH-type_carb-bd"/>
</dbReference>
<dbReference type="PANTHER" id="PTHR10091:SF0">
    <property type="entry name" value="GALACTOSE MUTAROTASE"/>
    <property type="match status" value="1"/>
</dbReference>
<dbReference type="PANTHER" id="PTHR10091">
    <property type="entry name" value="ALDOSE-1-EPIMERASE"/>
    <property type="match status" value="1"/>
</dbReference>
<dbReference type="PIRSF" id="PIRSF005096">
    <property type="entry name" value="GALM"/>
    <property type="match status" value="1"/>
</dbReference>
<dbReference type="InterPro" id="IPR011013">
    <property type="entry name" value="Gal_mutarotase_sf_dom"/>
</dbReference>
<comment type="catalytic activity">
    <reaction evidence="5">
        <text>alpha-D-glucose = beta-D-glucose</text>
        <dbReference type="Rhea" id="RHEA:10264"/>
        <dbReference type="ChEBI" id="CHEBI:15903"/>
        <dbReference type="ChEBI" id="CHEBI:17925"/>
        <dbReference type="EC" id="5.1.3.3"/>
    </reaction>
</comment>
<evidence type="ECO:0000256" key="2">
    <source>
        <dbReference type="ARBA" id="ARBA00006206"/>
    </source>
</evidence>
<dbReference type="Gene3D" id="2.70.98.10">
    <property type="match status" value="1"/>
</dbReference>
<keyword evidence="4 5" id="KW-0119">Carbohydrate metabolism</keyword>